<geneLocation type="plasmid" evidence="2 3">
    <name>pRgalR602c</name>
</geneLocation>
<evidence type="ECO:0000256" key="1">
    <source>
        <dbReference type="SAM" id="MobiDB-lite"/>
    </source>
</evidence>
<feature type="region of interest" description="Disordered" evidence="1">
    <location>
        <begin position="1"/>
        <end position="23"/>
    </location>
</feature>
<dbReference type="HOGENOM" id="CLU_567276_0_0_5"/>
<evidence type="ECO:0000313" key="3">
    <source>
        <dbReference type="Proteomes" id="UP000031368"/>
    </source>
</evidence>
<organism evidence="2 3">
    <name type="scientific">Rhizobium gallicum bv. gallicum R602sp</name>
    <dbReference type="NCBI Taxonomy" id="1041138"/>
    <lineage>
        <taxon>Bacteria</taxon>
        <taxon>Pseudomonadati</taxon>
        <taxon>Pseudomonadota</taxon>
        <taxon>Alphaproteobacteria</taxon>
        <taxon>Hyphomicrobiales</taxon>
        <taxon>Rhizobiaceae</taxon>
        <taxon>Rhizobium/Agrobacterium group</taxon>
        <taxon>Rhizobium</taxon>
    </lineage>
</organism>
<keyword evidence="3" id="KW-1185">Reference proteome</keyword>
<dbReference type="NCBIfam" id="TIGR04267">
    <property type="entry name" value="mod_HExxH"/>
    <property type="match status" value="1"/>
</dbReference>
<dbReference type="AlphaFoldDB" id="A0A0B4XGG7"/>
<feature type="compositionally biased region" description="Polar residues" evidence="1">
    <location>
        <begin position="1"/>
        <end position="15"/>
    </location>
</feature>
<dbReference type="RefSeq" id="WP_040116216.1">
    <property type="nucleotide sequence ID" value="NZ_CP006880.1"/>
</dbReference>
<dbReference type="InterPro" id="IPR026337">
    <property type="entry name" value="AKG_HExxH"/>
</dbReference>
<keyword evidence="2" id="KW-0614">Plasmid</keyword>
<name>A0A0B4XGG7_9HYPH</name>
<dbReference type="KEGG" id="rga:RGR602_PC02151"/>
<gene>
    <name evidence="2" type="ORF">RGR602_PC02151</name>
</gene>
<sequence>MTPLGNSASLTTTRNVPMPDEAVPNSGIFARDAILIRPKTNPRRLPMSTSRIQELADEARLLLKRNPLMASTVSLQRVATRTLLKRRFQYGRTLAAASKLADCSVGIAALAGYFPDLADGGYTRLLELPPAVAGPVGADPYRSSALAAWMGGLARSLEWQAARPDVQVVSGYLQPDLIASDLELERQPACRLSCGIGLVRIESPARSPIMQALLRQCMPDYPGSDRPITDDAELDRIADHLEKAFALIAELDECGYQRLIAGLHTLHVGVRREPQCSFSSSNELPGSALIALSRERLRDGDHAATAAQLLHAAGNILLGFYTTSAAASLPGEFKYVSPYKNDLQTLESILHTAYTIPWECAMRMACLSTEADPERRARKTGFIITYAARQVPLIDIARKGIERLGGDVLLDLPDIAAIPSWSGRILDLVGQLLAEEPVAHRQAHLAERQRVLDRQAWDIGQMLLRGEEPIDPRLGRREIDASGDNVSLWYDGKFHVIPKAADHAVGKDYGRYAATIRGIAPSEMEAM</sequence>
<dbReference type="EMBL" id="CP006880">
    <property type="protein sequence ID" value="AJD46171.1"/>
    <property type="molecule type" value="Genomic_DNA"/>
</dbReference>
<evidence type="ECO:0000313" key="2">
    <source>
        <dbReference type="EMBL" id="AJD46171.1"/>
    </source>
</evidence>
<accession>A0A0B4XGG7</accession>
<reference evidence="2 3" key="1">
    <citation type="submission" date="2013-11" db="EMBL/GenBank/DDBJ databases">
        <title>Complete genome sequence of Rhizobium gallicum bv. gallicum R602.</title>
        <authorList>
            <person name="Bustos P."/>
            <person name="Santamaria R.I."/>
            <person name="Lozano L."/>
            <person name="Acosta J.L."/>
            <person name="Ormeno-Orrillo E."/>
            <person name="Rogel M.A."/>
            <person name="Romero D."/>
            <person name="Cevallos M.A."/>
            <person name="Martinez-Romero E."/>
            <person name="Gonzalez V."/>
        </authorList>
    </citation>
    <scope>NUCLEOTIDE SEQUENCE [LARGE SCALE GENOMIC DNA]</scope>
    <source>
        <strain evidence="2 3">R602</strain>
        <plasmid evidence="2 3">pRgalR602c</plasmid>
    </source>
</reference>
<protein>
    <submittedName>
        <fullName evidence="2">Uncharacterized protein</fullName>
    </submittedName>
</protein>
<dbReference type="Proteomes" id="UP000031368">
    <property type="component" value="Plasmid pRgalR602c"/>
</dbReference>
<proteinExistence type="predicted"/>